<feature type="domain" description="Protein kinase" evidence="5">
    <location>
        <begin position="1"/>
        <end position="232"/>
    </location>
</feature>
<comment type="caution">
    <text evidence="6">The sequence shown here is derived from an EMBL/GenBank/DDBJ whole genome shotgun (WGS) entry which is preliminary data.</text>
</comment>
<dbReference type="GO" id="GO:0005524">
    <property type="term" value="F:ATP binding"/>
    <property type="evidence" value="ECO:0007669"/>
    <property type="project" value="UniProtKB-KW"/>
</dbReference>
<dbReference type="Gene3D" id="1.10.510.10">
    <property type="entry name" value="Transferase(Phosphotransferase) domain 1"/>
    <property type="match status" value="1"/>
</dbReference>
<sequence length="409" mass="42107">MTSPQPLSLRRVVRDVGEGDAVERAARARMAALAAVDHPGLVPPLDVRRDGSTVQVCTPRVSAPDLRSARGTGPHAGITSLEQWVWLMSGLADALAALHRHGLAHGDVSPGNVLVAERPLLIDLIGPALGREHGTPGFAAPEAAGGPSPAGDVYALGRLGRHMAAPTIAVQADAWTAPLLAEDPAARPPAESIAAGLTSCAETARWRPEAVDVAPSLRSAASTAATARDPRAWAWRLRRRVPLVAGTVVLALTAGFLWSALPPSVPEGAAGVTTVLVEAAAQPPVGVEPTDAARELTRARFAALESGDGDALAGLAVPGSAAWAELEHQAALLADGAAVEGLGDPEIEASTVMVDGEAATVEVTTRIGAHTWVTAEGERREIEAAVETAVLELVWSGERWRVSDVSAAP</sequence>
<protein>
    <recommendedName>
        <fullName evidence="5">Protein kinase domain-containing protein</fullName>
    </recommendedName>
</protein>
<keyword evidence="3" id="KW-0418">Kinase</keyword>
<reference evidence="6 7" key="1">
    <citation type="submission" date="2023-06" db="EMBL/GenBank/DDBJ databases">
        <title>SYSU T0a273.</title>
        <authorList>
            <person name="Gao L."/>
            <person name="Fang B.-Z."/>
            <person name="Li W.-J."/>
        </authorList>
    </citation>
    <scope>NUCLEOTIDE SEQUENCE [LARGE SCALE GENOMIC DNA]</scope>
    <source>
        <strain evidence="6 7">SYSU T0a273</strain>
    </source>
</reference>
<proteinExistence type="predicted"/>
<dbReference type="PANTHER" id="PTHR43289">
    <property type="entry name" value="MITOGEN-ACTIVATED PROTEIN KINASE KINASE KINASE 20-RELATED"/>
    <property type="match status" value="1"/>
</dbReference>
<dbReference type="EMBL" id="JAUHQB010000001">
    <property type="protein sequence ID" value="MDN4482183.1"/>
    <property type="molecule type" value="Genomic_DNA"/>
</dbReference>
<evidence type="ECO:0000313" key="7">
    <source>
        <dbReference type="Proteomes" id="UP001172756"/>
    </source>
</evidence>
<evidence type="ECO:0000313" key="6">
    <source>
        <dbReference type="EMBL" id="MDN4482183.1"/>
    </source>
</evidence>
<dbReference type="RefSeq" id="WP_301159382.1">
    <property type="nucleotide sequence ID" value="NZ_JAUHQB010000001.1"/>
</dbReference>
<dbReference type="SUPFAM" id="SSF56112">
    <property type="entry name" value="Protein kinase-like (PK-like)"/>
    <property type="match status" value="1"/>
</dbReference>
<evidence type="ECO:0000256" key="1">
    <source>
        <dbReference type="ARBA" id="ARBA00022679"/>
    </source>
</evidence>
<evidence type="ECO:0000259" key="5">
    <source>
        <dbReference type="PROSITE" id="PS50011"/>
    </source>
</evidence>
<accession>A0AB35MEJ1</accession>
<name>A0AB35MEJ1_9MICO</name>
<dbReference type="PANTHER" id="PTHR43289:SF34">
    <property type="entry name" value="SERINE_THREONINE-PROTEIN KINASE YBDM-RELATED"/>
    <property type="match status" value="1"/>
</dbReference>
<organism evidence="6 7">
    <name type="scientific">Demequina lignilytica</name>
    <dbReference type="NCBI Taxonomy" id="3051663"/>
    <lineage>
        <taxon>Bacteria</taxon>
        <taxon>Bacillati</taxon>
        <taxon>Actinomycetota</taxon>
        <taxon>Actinomycetes</taxon>
        <taxon>Micrococcales</taxon>
        <taxon>Demequinaceae</taxon>
        <taxon>Demequina</taxon>
    </lineage>
</organism>
<keyword evidence="4" id="KW-0067">ATP-binding</keyword>
<dbReference type="PROSITE" id="PS50011">
    <property type="entry name" value="PROTEIN_KINASE_DOM"/>
    <property type="match status" value="1"/>
</dbReference>
<evidence type="ECO:0000256" key="4">
    <source>
        <dbReference type="ARBA" id="ARBA00022840"/>
    </source>
</evidence>
<evidence type="ECO:0000256" key="2">
    <source>
        <dbReference type="ARBA" id="ARBA00022741"/>
    </source>
</evidence>
<dbReference type="InterPro" id="IPR000719">
    <property type="entry name" value="Prot_kinase_dom"/>
</dbReference>
<keyword evidence="1" id="KW-0808">Transferase</keyword>
<dbReference type="InterPro" id="IPR011009">
    <property type="entry name" value="Kinase-like_dom_sf"/>
</dbReference>
<dbReference type="AlphaFoldDB" id="A0AB35MEJ1"/>
<gene>
    <name evidence="6" type="ORF">QQ002_01360</name>
</gene>
<dbReference type="Proteomes" id="UP001172756">
    <property type="component" value="Unassembled WGS sequence"/>
</dbReference>
<dbReference type="SMART" id="SM00220">
    <property type="entry name" value="S_TKc"/>
    <property type="match status" value="1"/>
</dbReference>
<dbReference type="GO" id="GO:0004674">
    <property type="term" value="F:protein serine/threonine kinase activity"/>
    <property type="evidence" value="ECO:0007669"/>
    <property type="project" value="TreeGrafter"/>
</dbReference>
<evidence type="ECO:0000256" key="3">
    <source>
        <dbReference type="ARBA" id="ARBA00022777"/>
    </source>
</evidence>
<keyword evidence="2" id="KW-0547">Nucleotide-binding</keyword>